<evidence type="ECO:0000256" key="3">
    <source>
        <dbReference type="ARBA" id="ARBA00022741"/>
    </source>
</evidence>
<keyword evidence="11" id="KW-1185">Reference proteome</keyword>
<protein>
    <submittedName>
        <fullName evidence="10">3-methylcrotonyl-CoA carboxylase alpha subunit</fullName>
    </submittedName>
</protein>
<dbReference type="RefSeq" id="XP_003328839.2">
    <property type="nucleotide sequence ID" value="XM_003328791.2"/>
</dbReference>
<organism evidence="10 11">
    <name type="scientific">Puccinia graminis f. sp. tritici (strain CRL 75-36-700-3 / race SCCL)</name>
    <name type="common">Black stem rust fungus</name>
    <dbReference type="NCBI Taxonomy" id="418459"/>
    <lineage>
        <taxon>Eukaryota</taxon>
        <taxon>Fungi</taxon>
        <taxon>Dikarya</taxon>
        <taxon>Basidiomycota</taxon>
        <taxon>Pucciniomycotina</taxon>
        <taxon>Pucciniomycetes</taxon>
        <taxon>Pucciniales</taxon>
        <taxon>Pucciniaceae</taxon>
        <taxon>Puccinia</taxon>
    </lineage>
</organism>
<dbReference type="AlphaFoldDB" id="E3KJE5"/>
<dbReference type="Proteomes" id="UP000008783">
    <property type="component" value="Unassembled WGS sequence"/>
</dbReference>
<keyword evidence="4 6" id="KW-0067">ATP-binding</keyword>
<evidence type="ECO:0000256" key="5">
    <source>
        <dbReference type="ARBA" id="ARBA00023267"/>
    </source>
</evidence>
<dbReference type="InterPro" id="IPR050856">
    <property type="entry name" value="Biotin_carboxylase_complex"/>
</dbReference>
<dbReference type="InterPro" id="IPR011764">
    <property type="entry name" value="Biotin_carboxylation_dom"/>
</dbReference>
<reference evidence="11" key="2">
    <citation type="journal article" date="2011" name="Proc. Natl. Acad. Sci. U.S.A.">
        <title>Obligate biotrophy features unraveled by the genomic analysis of rust fungi.</title>
        <authorList>
            <person name="Duplessis S."/>
            <person name="Cuomo C.A."/>
            <person name="Lin Y.-C."/>
            <person name="Aerts A."/>
            <person name="Tisserant E."/>
            <person name="Veneault-Fourrey C."/>
            <person name="Joly D.L."/>
            <person name="Hacquard S."/>
            <person name="Amselem J."/>
            <person name="Cantarel B.L."/>
            <person name="Chiu R."/>
            <person name="Coutinho P.M."/>
            <person name="Feau N."/>
            <person name="Field M."/>
            <person name="Frey P."/>
            <person name="Gelhaye E."/>
            <person name="Goldberg J."/>
            <person name="Grabherr M.G."/>
            <person name="Kodira C.D."/>
            <person name="Kohler A."/>
            <person name="Kuees U."/>
            <person name="Lindquist E.A."/>
            <person name="Lucas S.M."/>
            <person name="Mago R."/>
            <person name="Mauceli E."/>
            <person name="Morin E."/>
            <person name="Murat C."/>
            <person name="Pangilinan J.L."/>
            <person name="Park R."/>
            <person name="Pearson M."/>
            <person name="Quesneville H."/>
            <person name="Rouhier N."/>
            <person name="Sakthikumar S."/>
            <person name="Salamov A.A."/>
            <person name="Schmutz J."/>
            <person name="Selles B."/>
            <person name="Shapiro H."/>
            <person name="Tanguay P."/>
            <person name="Tuskan G.A."/>
            <person name="Henrissat B."/>
            <person name="Van de Peer Y."/>
            <person name="Rouze P."/>
            <person name="Ellis J.G."/>
            <person name="Dodds P.N."/>
            <person name="Schein J.E."/>
            <person name="Zhong S."/>
            <person name="Hamelin R.C."/>
            <person name="Grigoriev I.V."/>
            <person name="Szabo L.J."/>
            <person name="Martin F."/>
        </authorList>
    </citation>
    <scope>NUCLEOTIDE SEQUENCE [LARGE SCALE GENOMIC DNA]</scope>
    <source>
        <strain evidence="11">CRL 75-36-700-3 / race SCCL</strain>
    </source>
</reference>
<dbReference type="InParanoid" id="E3KJE5"/>
<dbReference type="InterPro" id="IPR005482">
    <property type="entry name" value="Biotin_COase_C"/>
</dbReference>
<keyword evidence="7" id="KW-0732">Signal</keyword>
<dbReference type="Gene3D" id="3.40.50.20">
    <property type="match status" value="1"/>
</dbReference>
<proteinExistence type="predicted"/>
<dbReference type="FunFam" id="3.30.470.20:FF:000028">
    <property type="entry name" value="Methylcrotonoyl-CoA carboxylase subunit alpha, mitochondrial"/>
    <property type="match status" value="1"/>
</dbReference>
<dbReference type="SUPFAM" id="SSF56059">
    <property type="entry name" value="Glutathione synthetase ATP-binding domain-like"/>
    <property type="match status" value="1"/>
</dbReference>
<dbReference type="FunFam" id="3.30.1490.20:FF:000003">
    <property type="entry name" value="acetyl-CoA carboxylase isoform X1"/>
    <property type="match status" value="1"/>
</dbReference>
<feature type="chain" id="PRO_5003172036" evidence="7">
    <location>
        <begin position="23"/>
        <end position="857"/>
    </location>
</feature>
<evidence type="ECO:0000259" key="9">
    <source>
        <dbReference type="PROSITE" id="PS50979"/>
    </source>
</evidence>
<dbReference type="InterPro" id="IPR005479">
    <property type="entry name" value="CPAse_ATP-bd"/>
</dbReference>
<evidence type="ECO:0000256" key="7">
    <source>
        <dbReference type="SAM" id="SignalP"/>
    </source>
</evidence>
<evidence type="ECO:0000256" key="2">
    <source>
        <dbReference type="ARBA" id="ARBA00022598"/>
    </source>
</evidence>
<dbReference type="InterPro" id="IPR013815">
    <property type="entry name" value="ATP_grasp_subdomain_1"/>
</dbReference>
<reference key="1">
    <citation type="submission" date="2007-01" db="EMBL/GenBank/DDBJ databases">
        <title>The Genome Sequence of Puccinia graminis f. sp. tritici Strain CRL 75-36-700-3.</title>
        <authorList>
            <consortium name="The Broad Institute Genome Sequencing Platform"/>
            <person name="Birren B."/>
            <person name="Lander E."/>
            <person name="Galagan J."/>
            <person name="Nusbaum C."/>
            <person name="Devon K."/>
            <person name="Cuomo C."/>
            <person name="Jaffe D."/>
            <person name="Butler J."/>
            <person name="Alvarez P."/>
            <person name="Gnerre S."/>
            <person name="Grabherr M."/>
            <person name="Mauceli E."/>
            <person name="Brockman W."/>
            <person name="Young S."/>
            <person name="LaButti K."/>
            <person name="Sykes S."/>
            <person name="DeCaprio D."/>
            <person name="Crawford M."/>
            <person name="Koehrsen M."/>
            <person name="Engels R."/>
            <person name="Montgomery P."/>
            <person name="Pearson M."/>
            <person name="Howarth C."/>
            <person name="Larson L."/>
            <person name="White J."/>
            <person name="Zeng Q."/>
            <person name="Kodira C."/>
            <person name="Yandava C."/>
            <person name="Alvarado L."/>
            <person name="O'Leary S."/>
            <person name="Szabo L."/>
            <person name="Dean R."/>
            <person name="Schein J."/>
        </authorList>
    </citation>
    <scope>NUCLEOTIDE SEQUENCE</scope>
    <source>
        <strain>CRL 75-36-700-3</strain>
    </source>
</reference>
<dbReference type="InterPro" id="IPR011761">
    <property type="entry name" value="ATP-grasp"/>
</dbReference>
<dbReference type="GO" id="GO:0046872">
    <property type="term" value="F:metal ion binding"/>
    <property type="evidence" value="ECO:0007669"/>
    <property type="project" value="InterPro"/>
</dbReference>
<keyword evidence="2" id="KW-0436">Ligase</keyword>
<dbReference type="InterPro" id="IPR016185">
    <property type="entry name" value="PreATP-grasp_dom_sf"/>
</dbReference>
<dbReference type="Gene3D" id="3.30.700.40">
    <property type="match status" value="2"/>
</dbReference>
<dbReference type="Pfam" id="PF00364">
    <property type="entry name" value="Biotin_lipoyl"/>
    <property type="match status" value="1"/>
</dbReference>
<dbReference type="PROSITE" id="PS50979">
    <property type="entry name" value="BC"/>
    <property type="match status" value="1"/>
</dbReference>
<accession>E3KJE5</accession>
<dbReference type="PROSITE" id="PS50975">
    <property type="entry name" value="ATP_GRASP"/>
    <property type="match status" value="1"/>
</dbReference>
<dbReference type="Gene3D" id="2.40.50.100">
    <property type="match status" value="1"/>
</dbReference>
<dbReference type="Pfam" id="PF00289">
    <property type="entry name" value="Biotin_carb_N"/>
    <property type="match status" value="1"/>
</dbReference>
<dbReference type="InterPro" id="IPR005481">
    <property type="entry name" value="BC-like_N"/>
</dbReference>
<dbReference type="GO" id="GO:0005739">
    <property type="term" value="C:mitochondrion"/>
    <property type="evidence" value="ECO:0000318"/>
    <property type="project" value="GO_Central"/>
</dbReference>
<dbReference type="SUPFAM" id="SSF51230">
    <property type="entry name" value="Single hybrid motif"/>
    <property type="match status" value="1"/>
</dbReference>
<dbReference type="Gene3D" id="3.30.1490.20">
    <property type="entry name" value="ATP-grasp fold, A domain"/>
    <property type="match status" value="1"/>
</dbReference>
<feature type="signal peptide" evidence="7">
    <location>
        <begin position="1"/>
        <end position="22"/>
    </location>
</feature>
<dbReference type="SUPFAM" id="SSF51246">
    <property type="entry name" value="Rudiment single hybrid motif"/>
    <property type="match status" value="2"/>
</dbReference>
<dbReference type="PANTHER" id="PTHR18866:SF33">
    <property type="entry name" value="METHYLCROTONOYL-COA CARBOXYLASE SUBUNIT ALPHA, MITOCHONDRIAL-RELATED"/>
    <property type="match status" value="1"/>
</dbReference>
<dbReference type="HOGENOM" id="CLU_000395_3_3_1"/>
<evidence type="ECO:0000256" key="1">
    <source>
        <dbReference type="ARBA" id="ARBA00001953"/>
    </source>
</evidence>
<dbReference type="GO" id="GO:0005524">
    <property type="term" value="F:ATP binding"/>
    <property type="evidence" value="ECO:0007669"/>
    <property type="project" value="UniProtKB-UniRule"/>
</dbReference>
<sequence>MCLMVRLLSSAVIVALSRAAIADWLVPGLAWSSQVNSKPLFKKILISNRGEVACRIIRTARKLGVKTVAIYSDADRESRHVKMADEAYRVGPAQSTDSYLNIEKIVELCIRSGAQAVHPGWGFLSERAEFAEKLKQSGIVFIGPPSSAIISMGSKSQSKEIMISAGVPCVPGYHGKNQDPGFLKSEADKMGYPVLIKAIKGGGGKGMKIVFEPSEFQSQLESAQREGEQSFGDGTVLLEKYLLNPRHVEVQIFGDLHGNYVYLYERDCSVQRRHQKIIEEAPAPGLSLEQRTKLGEKAVAAAKAVQYVGAGTVEFILMSTGDFYYMEMNTRLQVEHPITEMITGQDLVQWQLEIASGNPIPLPQSQIPCIGHAFEARIYAENPRRNFLPDVGPLIHVKTPKESKSVRVETGAESGDEISVYYDPMIAKLVVHSPKDRTSALTLLHKKLEEYQVVGPSTNIEFLKSLSSHPAFIAGEVETGFIEKHNEQLFPPLSDRPPEETLINATICSALQEIKARQRRASAGQANNPWDTLHGWRLGGQKISRQYEFNMMPADSLSPNSLPLLDPMGLPIVGPSTNIEFLKSLSSHPAFIAGEVETGFIEKHNEQLFPPLSDRPPEETLINATICSALQEIKARQRRASAGQANNPWDTLHGWRLGGQKISRQYEFNMVPADSLSPMSPPCSVNLGFSGVGNSSRTVDFDINLAPLESEGNESSHQVKTYLDTASNSDNTITSIVNGKRDVVVHVAQGDHSGAFSKRHHVFSGDTVTSLGIPWPRWIKDSKGEESDMGLAGNAVQAVMPSKVIKVMVAPGDKVKAGDGLIVVLRASKDGTVSDVKAQVGDMVKQGETLVVLSPEE</sequence>
<dbReference type="InterPro" id="IPR011053">
    <property type="entry name" value="Single_hybrid_motif"/>
</dbReference>
<evidence type="ECO:0000256" key="4">
    <source>
        <dbReference type="ARBA" id="ARBA00022840"/>
    </source>
</evidence>
<feature type="domain" description="Biotin carboxylation" evidence="9">
    <location>
        <begin position="40"/>
        <end position="487"/>
    </location>
</feature>
<keyword evidence="5" id="KW-0092">Biotin</keyword>
<dbReference type="SUPFAM" id="SSF52440">
    <property type="entry name" value="PreATP-grasp domain"/>
    <property type="match status" value="1"/>
</dbReference>
<dbReference type="EMBL" id="DS178290">
    <property type="protein sequence ID" value="EFP84420.2"/>
    <property type="molecule type" value="Genomic_DNA"/>
</dbReference>
<dbReference type="STRING" id="418459.E3KJE5"/>
<dbReference type="OrthoDB" id="196847at2759"/>
<evidence type="ECO:0000259" key="8">
    <source>
        <dbReference type="PROSITE" id="PS50975"/>
    </source>
</evidence>
<dbReference type="eggNOG" id="KOG0238">
    <property type="taxonomic scope" value="Eukaryota"/>
</dbReference>
<dbReference type="PANTHER" id="PTHR18866">
    <property type="entry name" value="CARBOXYLASE:PYRUVATE/ACETYL-COA/PROPIONYL-COA CARBOXYLASE"/>
    <property type="match status" value="1"/>
</dbReference>
<dbReference type="InterPro" id="IPR011054">
    <property type="entry name" value="Rudment_hybrid_motif"/>
</dbReference>
<dbReference type="CDD" id="cd06850">
    <property type="entry name" value="biotinyl_domain"/>
    <property type="match status" value="1"/>
</dbReference>
<name>E3KJE5_PUCGT</name>
<feature type="domain" description="ATP-grasp" evidence="8">
    <location>
        <begin position="159"/>
        <end position="356"/>
    </location>
</feature>
<dbReference type="GO" id="GO:0016874">
    <property type="term" value="F:ligase activity"/>
    <property type="evidence" value="ECO:0007669"/>
    <property type="project" value="UniProtKB-KW"/>
</dbReference>
<gene>
    <name evidence="10" type="ORF">PGTG_10140</name>
</gene>
<evidence type="ECO:0000313" key="11">
    <source>
        <dbReference type="Proteomes" id="UP000008783"/>
    </source>
</evidence>
<dbReference type="KEGG" id="pgr:PGTG_10140"/>
<dbReference type="VEuPathDB" id="FungiDB:PGTG_10140"/>
<dbReference type="SMART" id="SM00878">
    <property type="entry name" value="Biotin_carb_C"/>
    <property type="match status" value="1"/>
</dbReference>
<dbReference type="InterPro" id="IPR000089">
    <property type="entry name" value="Biotin_lipoyl"/>
</dbReference>
<dbReference type="Pfam" id="PF02786">
    <property type="entry name" value="CPSase_L_D2"/>
    <property type="match status" value="1"/>
</dbReference>
<dbReference type="Pfam" id="PF02785">
    <property type="entry name" value="Biotin_carb_C"/>
    <property type="match status" value="1"/>
</dbReference>
<dbReference type="GeneID" id="10545849"/>
<comment type="cofactor">
    <cofactor evidence="1">
        <name>biotin</name>
        <dbReference type="ChEBI" id="CHEBI:57586"/>
    </cofactor>
</comment>
<keyword evidence="3 6" id="KW-0547">Nucleotide-binding</keyword>
<dbReference type="FunFam" id="3.40.50.20:FF:000010">
    <property type="entry name" value="Propionyl-CoA carboxylase subunit alpha"/>
    <property type="match status" value="1"/>
</dbReference>
<evidence type="ECO:0000313" key="10">
    <source>
        <dbReference type="EMBL" id="EFP84420.2"/>
    </source>
</evidence>
<evidence type="ECO:0000256" key="6">
    <source>
        <dbReference type="PROSITE-ProRule" id="PRU00409"/>
    </source>
</evidence>
<dbReference type="Gene3D" id="3.30.470.20">
    <property type="entry name" value="ATP-grasp fold, B domain"/>
    <property type="match status" value="1"/>
</dbReference>